<dbReference type="Proteomes" id="UP000019374">
    <property type="component" value="Unassembled WGS sequence"/>
</dbReference>
<dbReference type="InterPro" id="IPR032675">
    <property type="entry name" value="LRR_dom_sf"/>
</dbReference>
<organism evidence="1 2">
    <name type="scientific">Ophiocordyceps sinensis (strain Co18 / CGMCC 3.14243)</name>
    <name type="common">Yarsagumba caterpillar fungus</name>
    <name type="synonym">Hirsutella sinensis</name>
    <dbReference type="NCBI Taxonomy" id="911162"/>
    <lineage>
        <taxon>Eukaryota</taxon>
        <taxon>Fungi</taxon>
        <taxon>Dikarya</taxon>
        <taxon>Ascomycota</taxon>
        <taxon>Pezizomycotina</taxon>
        <taxon>Sordariomycetes</taxon>
        <taxon>Hypocreomycetidae</taxon>
        <taxon>Hypocreales</taxon>
        <taxon>Ophiocordycipitaceae</taxon>
        <taxon>Ophiocordyceps</taxon>
    </lineage>
</organism>
<protein>
    <submittedName>
        <fullName evidence="1">Protein kinase subdomain-containing protein</fullName>
    </submittedName>
</protein>
<sequence length="641" mass="73206">MADVSSPGSWDQLPLYILELISEQLADSGLLSIFSFSLASRVCALATRQQRFARINFRLTGDSRLCSYVDRCRTILDPCGYGRYVRRVKVIGGIPIGVPGTDSARGDYYRREVITGHIHMPWHDHARPEQEARSSMDDRFSFDRSEIPVLIISQRRRLDEDLRKRQDKAGQPLADLIKDLPSLVDLIYESNDVFPRCLLKALQERPNIRLHMHSFCLDTFIDLSDLDAHQLALITTPSLYSLVVYSKDFSPAADDHREAALQMITRLAPRLRHVAIRYGWKAFLDKNTIGTLPSAWLGFPDDNPVGRLSSLTLQEAAVNERALAKWSRQTDFTVLRELELIGYLSVPLLQALTRMAQDGQFRSLRMLALGSDLPISLARSGEKAASLFMEALNPLESLKLVNFIGDDIFRTVIHRHGNTLRQLCLDNSAEDVSIHHIEELQAHCLRLRDLKFPVLRTLGDKEEVAFYRALGNLRLQRLTLWLQVIPSDGTEDLRPSDPGYISIYSKKMLVNSAIDAKLARSIFRLISTAQSRDGHPSTLNYLRITPRGQEDVFTRGVPDSRIVSWQCLLWVVQYIARTWICERDQWGKNRVSVRKVPDFNVDNASSLMPLLYRECVDPWRALWGLVGEWEHNWKSFPLDEC</sequence>
<dbReference type="HOGENOM" id="CLU_024672_0_1_1"/>
<evidence type="ECO:0000313" key="2">
    <source>
        <dbReference type="Proteomes" id="UP000019374"/>
    </source>
</evidence>
<keyword evidence="1" id="KW-0808">Transferase</keyword>
<dbReference type="Gene3D" id="3.80.10.10">
    <property type="entry name" value="Ribonuclease Inhibitor"/>
    <property type="match status" value="1"/>
</dbReference>
<gene>
    <name evidence="1" type="ORF">OCS_01511</name>
</gene>
<name>T5ALR8_OPHSC</name>
<dbReference type="EMBL" id="KE652267">
    <property type="protein sequence ID" value="EQL02773.1"/>
    <property type="molecule type" value="Genomic_DNA"/>
</dbReference>
<accession>T5ALR8</accession>
<reference evidence="1 2" key="1">
    <citation type="journal article" date="2013" name="Chin. Sci. Bull.">
        <title>Genome survey uncovers the secrets of sex and lifestyle in caterpillar fungus.</title>
        <authorList>
            <person name="Hu X."/>
            <person name="Zhang Y."/>
            <person name="Xiao G."/>
            <person name="Zheng P."/>
            <person name="Xia Y."/>
            <person name="Zhang X."/>
            <person name="St Leger R.J."/>
            <person name="Liu X."/>
            <person name="Wang C."/>
        </authorList>
    </citation>
    <scope>NUCLEOTIDE SEQUENCE [LARGE SCALE GENOMIC DNA]</scope>
    <source>
        <strain evidence="2">Co18 / CGMCC 3.14243</strain>
        <tissue evidence="1">Fruit-body</tissue>
    </source>
</reference>
<dbReference type="AlphaFoldDB" id="T5ALR8"/>
<dbReference type="OrthoDB" id="3945550at2759"/>
<dbReference type="GO" id="GO:0016301">
    <property type="term" value="F:kinase activity"/>
    <property type="evidence" value="ECO:0007669"/>
    <property type="project" value="UniProtKB-KW"/>
</dbReference>
<keyword evidence="1" id="KW-0418">Kinase</keyword>
<evidence type="ECO:0000313" key="1">
    <source>
        <dbReference type="EMBL" id="EQL02773.1"/>
    </source>
</evidence>
<dbReference type="eggNOG" id="ENOG502SJ7Y">
    <property type="taxonomic scope" value="Eukaryota"/>
</dbReference>
<proteinExistence type="predicted"/>